<organism evidence="2 3">
    <name type="scientific">Nocardia cerradoensis</name>
    <dbReference type="NCBI Taxonomy" id="85688"/>
    <lineage>
        <taxon>Bacteria</taxon>
        <taxon>Bacillati</taxon>
        <taxon>Actinomycetota</taxon>
        <taxon>Actinomycetes</taxon>
        <taxon>Mycobacteriales</taxon>
        <taxon>Nocardiaceae</taxon>
        <taxon>Nocardia</taxon>
    </lineage>
</organism>
<dbReference type="Proteomes" id="UP000215506">
    <property type="component" value="Unassembled WGS sequence"/>
</dbReference>
<dbReference type="InterPro" id="IPR055596">
    <property type="entry name" value="DUF7172"/>
</dbReference>
<gene>
    <name evidence="2" type="ORF">B7C42_08137</name>
</gene>
<feature type="domain" description="DUF7172" evidence="1">
    <location>
        <begin position="1"/>
        <end position="191"/>
    </location>
</feature>
<name>A0A231GTA8_9NOCA</name>
<evidence type="ECO:0000259" key="1">
    <source>
        <dbReference type="Pfam" id="PF23787"/>
    </source>
</evidence>
<sequence>MSIAICSSEMMISGPRGTGFAEAWMPRIVAERFTTSTKDGNVQRAPDPVIFIDAEMSWTNATGSDQQCWLSTHRAPRTIIATNPNTYALDDAVSSDIAVSPNAVDPYATEDGIGCRASITPFALNQINYGRFFRGWDDNVRFQSLGVVPAGQTAHIRYRALYTTPGQWRDPNQVLQVVRAYWVRLLLWAAPE</sequence>
<dbReference type="AlphaFoldDB" id="A0A231GTA8"/>
<comment type="caution">
    <text evidence="2">The sequence shown here is derived from an EMBL/GenBank/DDBJ whole genome shotgun (WGS) entry which is preliminary data.</text>
</comment>
<dbReference type="Pfam" id="PF23787">
    <property type="entry name" value="DUF7172"/>
    <property type="match status" value="1"/>
</dbReference>
<keyword evidence="3" id="KW-1185">Reference proteome</keyword>
<proteinExistence type="predicted"/>
<dbReference type="EMBL" id="NGAF01000065">
    <property type="protein sequence ID" value="OXR39785.1"/>
    <property type="molecule type" value="Genomic_DNA"/>
</dbReference>
<dbReference type="RefSeq" id="WP_039782122.1">
    <property type="nucleotide sequence ID" value="NZ_JAAXOR010000007.1"/>
</dbReference>
<reference evidence="2 3" key="1">
    <citation type="submission" date="2017-07" db="EMBL/GenBank/DDBJ databases">
        <title>First draft Genome Sequence of Nocardia cerradoensis isolated from human infection.</title>
        <authorList>
            <person name="Carrasco G."/>
        </authorList>
    </citation>
    <scope>NUCLEOTIDE SEQUENCE [LARGE SCALE GENOMIC DNA]</scope>
    <source>
        <strain evidence="2 3">CNM20130759</strain>
    </source>
</reference>
<accession>A0A231GTA8</accession>
<protein>
    <recommendedName>
        <fullName evidence="1">DUF7172 domain-containing protein</fullName>
    </recommendedName>
</protein>
<evidence type="ECO:0000313" key="2">
    <source>
        <dbReference type="EMBL" id="OXR39785.1"/>
    </source>
</evidence>
<evidence type="ECO:0000313" key="3">
    <source>
        <dbReference type="Proteomes" id="UP000215506"/>
    </source>
</evidence>